<proteinExistence type="predicted"/>
<dbReference type="AlphaFoldDB" id="A0A2M8R4R9"/>
<dbReference type="OrthoDB" id="7619919at2"/>
<sequence>MTDQPVCLTLIVPRQLRDEVLDYLTEQSDLVSGFTASHGAGHGADVRLQTAAERVKGHADQTAVQMILAESDANGLLDRLRVSFAGTKLVYWTMPVTEFGTID</sequence>
<reference evidence="1 2" key="1">
    <citation type="submission" date="2017-11" db="EMBL/GenBank/DDBJ databases">
        <title>Bradyrhizobium forestalis sp. nov., an efficient nitrogen-fixing bacterium isolated from nodules of forest legume species in the Amazon.</title>
        <authorList>
            <person name="Costa E.M."/>
            <person name="Guimaraes A."/>
            <person name="Carvalho T.S."/>
            <person name="Rodrigues T.L."/>
            <person name="Ribeiro P.R.A."/>
            <person name="Lebbe L."/>
            <person name="Willems A."/>
            <person name="Moreira F.M.S."/>
        </authorList>
    </citation>
    <scope>NUCLEOTIDE SEQUENCE [LARGE SCALE GENOMIC DNA]</scope>
    <source>
        <strain evidence="1 2">INPA54B</strain>
    </source>
</reference>
<accession>A0A2M8R4R9</accession>
<name>A0A2M8R4R9_9BRAD</name>
<organism evidence="1 2">
    <name type="scientific">Bradyrhizobium forestalis</name>
    <dbReference type="NCBI Taxonomy" id="1419263"/>
    <lineage>
        <taxon>Bacteria</taxon>
        <taxon>Pseudomonadati</taxon>
        <taxon>Pseudomonadota</taxon>
        <taxon>Alphaproteobacteria</taxon>
        <taxon>Hyphomicrobiales</taxon>
        <taxon>Nitrobacteraceae</taxon>
        <taxon>Bradyrhizobium</taxon>
    </lineage>
</organism>
<dbReference type="InterPro" id="IPR021634">
    <property type="entry name" value="DUF3240"/>
</dbReference>
<dbReference type="Gene3D" id="3.30.70.120">
    <property type="match status" value="1"/>
</dbReference>
<comment type="caution">
    <text evidence="1">The sequence shown here is derived from an EMBL/GenBank/DDBJ whole genome shotgun (WGS) entry which is preliminary data.</text>
</comment>
<dbReference type="Pfam" id="PF11582">
    <property type="entry name" value="DUF3240"/>
    <property type="match status" value="1"/>
</dbReference>
<dbReference type="EMBL" id="PGVG01000021">
    <property type="protein sequence ID" value="PJG52806.1"/>
    <property type="molecule type" value="Genomic_DNA"/>
</dbReference>
<dbReference type="RefSeq" id="WP_100234188.1">
    <property type="nucleotide sequence ID" value="NZ_PGVG01000021.1"/>
</dbReference>
<dbReference type="SUPFAM" id="SSF54913">
    <property type="entry name" value="GlnB-like"/>
    <property type="match status" value="1"/>
</dbReference>
<gene>
    <name evidence="1" type="ORF">CVM73_23355</name>
</gene>
<evidence type="ECO:0000313" key="1">
    <source>
        <dbReference type="EMBL" id="PJG52806.1"/>
    </source>
</evidence>
<protein>
    <submittedName>
        <fullName evidence="1">DUF3240 domain-containing protein</fullName>
    </submittedName>
</protein>
<dbReference type="InterPro" id="IPR011322">
    <property type="entry name" value="N-reg_PII-like_a/b"/>
</dbReference>
<dbReference type="Proteomes" id="UP000231194">
    <property type="component" value="Unassembled WGS sequence"/>
</dbReference>
<dbReference type="InterPro" id="IPR015867">
    <property type="entry name" value="N-reg_PII/ATP_PRibTrfase_C"/>
</dbReference>
<evidence type="ECO:0000313" key="2">
    <source>
        <dbReference type="Proteomes" id="UP000231194"/>
    </source>
</evidence>
<keyword evidence="2" id="KW-1185">Reference proteome</keyword>